<dbReference type="InterPro" id="IPR025510">
    <property type="entry name" value="DUF4397"/>
</dbReference>
<dbReference type="HOGENOM" id="CLU_081218_0_0_9"/>
<proteinExistence type="predicted"/>
<sequence>MNNNNPYSIPSLRMTQVEDPVDPGFTYPGTDVVIPSPDEEIDPDFSVMPPYYPDYPVRPNSPSYYPIPCVFCNNNQWIRGGIRLLNAATGYNPFTVYIDNRAVFSGLDFSEVTQYRQLSQGYHTFSIMGSNGYVYLRKSMYVGDGMATIAIVNSSTGLDLVSIRDTACPTDWTSSCFRVCNLAYYSGPVNVSLGNIYFNSVNFADAASFSRLSSGNYTLRVARSARPDNTLVTTPVTLNPSRIYTLYVLNWNPSVDTIQTLLIEDRRS</sequence>
<dbReference type="EMBL" id="AGYR01000066">
    <property type="protein sequence ID" value="ENZ07579.1"/>
    <property type="molecule type" value="Genomic_DNA"/>
</dbReference>
<protein>
    <recommendedName>
        <fullName evidence="1">DUF4397 domain-containing protein</fullName>
    </recommendedName>
</protein>
<evidence type="ECO:0000313" key="2">
    <source>
        <dbReference type="EMBL" id="ENZ07579.1"/>
    </source>
</evidence>
<feature type="domain" description="DUF4397" evidence="1">
    <location>
        <begin position="81"/>
        <end position="191"/>
    </location>
</feature>
<dbReference type="PATRIC" id="fig|999408.3.peg.5547"/>
<evidence type="ECO:0000313" key="3">
    <source>
        <dbReference type="Proteomes" id="UP000013085"/>
    </source>
</evidence>
<dbReference type="GeneID" id="57962720"/>
<gene>
    <name evidence="2" type="ORF">HMPREF1090_05161</name>
</gene>
<reference evidence="2 3" key="1">
    <citation type="submission" date="2013-01" db="EMBL/GenBank/DDBJ databases">
        <title>The Genome Sequence of Clostridium clostridioforme 90A8.</title>
        <authorList>
            <consortium name="The Broad Institute Genome Sequencing Platform"/>
            <person name="Earl A."/>
            <person name="Ward D."/>
            <person name="Feldgarden M."/>
            <person name="Gevers D."/>
            <person name="Courvalin P."/>
            <person name="Lambert T."/>
            <person name="Walker B."/>
            <person name="Young S.K."/>
            <person name="Zeng Q."/>
            <person name="Gargeya S."/>
            <person name="Fitzgerald M."/>
            <person name="Haas B."/>
            <person name="Abouelleil A."/>
            <person name="Alvarado L."/>
            <person name="Arachchi H.M."/>
            <person name="Berlin A.M."/>
            <person name="Chapman S.B."/>
            <person name="Dewar J."/>
            <person name="Goldberg J."/>
            <person name="Griggs A."/>
            <person name="Gujja S."/>
            <person name="Hansen M."/>
            <person name="Howarth C."/>
            <person name="Imamovic A."/>
            <person name="Larimer J."/>
            <person name="McCowan C."/>
            <person name="Murphy C."/>
            <person name="Neiman D."/>
            <person name="Pearson M."/>
            <person name="Priest M."/>
            <person name="Roberts A."/>
            <person name="Saif S."/>
            <person name="Shea T."/>
            <person name="Sisk P."/>
            <person name="Sykes S."/>
            <person name="Wortman J."/>
            <person name="Nusbaum C."/>
            <person name="Birren B."/>
        </authorList>
    </citation>
    <scope>NUCLEOTIDE SEQUENCE [LARGE SCALE GENOMIC DNA]</scope>
    <source>
        <strain evidence="2 3">90A8</strain>
    </source>
</reference>
<comment type="caution">
    <text evidence="2">The sequence shown here is derived from an EMBL/GenBank/DDBJ whole genome shotgun (WGS) entry which is preliminary data.</text>
</comment>
<organism evidence="2 3">
    <name type="scientific">[Clostridium] clostridioforme 90A8</name>
    <dbReference type="NCBI Taxonomy" id="999408"/>
    <lineage>
        <taxon>Bacteria</taxon>
        <taxon>Bacillati</taxon>
        <taxon>Bacillota</taxon>
        <taxon>Clostridia</taxon>
        <taxon>Lachnospirales</taxon>
        <taxon>Lachnospiraceae</taxon>
        <taxon>Enterocloster</taxon>
    </lineage>
</organism>
<dbReference type="AlphaFoldDB" id="A0A0E2H2L3"/>
<dbReference type="Pfam" id="PF14344">
    <property type="entry name" value="DUF4397"/>
    <property type="match status" value="1"/>
</dbReference>
<evidence type="ECO:0000259" key="1">
    <source>
        <dbReference type="Pfam" id="PF14344"/>
    </source>
</evidence>
<accession>A0A0E2H2L3</accession>
<dbReference type="RefSeq" id="WP_002585072.1">
    <property type="nucleotide sequence ID" value="NZ_KB850992.1"/>
</dbReference>
<name>A0A0E2H2L3_9FIRM</name>
<dbReference type="Proteomes" id="UP000013085">
    <property type="component" value="Unassembled WGS sequence"/>
</dbReference>